<dbReference type="AlphaFoldDB" id="A0A6A5WQE5"/>
<dbReference type="PANTHER" id="PTHR12215:SF10">
    <property type="entry name" value="L-AMINOADIPATE-SEMIALDEHYDE DEHYDROGENASE-PHOSPHOPANTETHEINYL TRANSFERASE"/>
    <property type="match status" value="1"/>
</dbReference>
<dbReference type="InterPro" id="IPR050559">
    <property type="entry name" value="P-Pant_transferase_sf"/>
</dbReference>
<dbReference type="InterPro" id="IPR055066">
    <property type="entry name" value="AASDHPPT_N"/>
</dbReference>
<protein>
    <recommendedName>
        <fullName evidence="1">holo-[acyl-carrier-protein] synthase</fullName>
        <ecNumber evidence="1">2.7.8.7</ecNumber>
    </recommendedName>
</protein>
<feature type="compositionally biased region" description="Low complexity" evidence="3">
    <location>
        <begin position="129"/>
        <end position="139"/>
    </location>
</feature>
<evidence type="ECO:0000256" key="3">
    <source>
        <dbReference type="SAM" id="MobiDB-lite"/>
    </source>
</evidence>
<dbReference type="Pfam" id="PF22624">
    <property type="entry name" value="AASDHPPT_N"/>
    <property type="match status" value="1"/>
</dbReference>
<evidence type="ECO:0000256" key="1">
    <source>
        <dbReference type="ARBA" id="ARBA00013172"/>
    </source>
</evidence>
<keyword evidence="2" id="KW-0808">Transferase</keyword>
<dbReference type="InterPro" id="IPR037143">
    <property type="entry name" value="4-PPantetheinyl_Trfase_dom_sf"/>
</dbReference>
<sequence>MAENGDTANQRRLTCWMLDTRPLWPGRRITDSGTEALSLISTTERDTCTRKYHLADAKMSLASALLKRLFIHKTLGIPWDDVRYARKKDPQHGKPCAVYPNGRPAPVEFNVSHQAGLVVLIGCRTDTLSSSSSSSSSSSNITDPDPENATINGNPNPNPNPLFPIELGIDIVCVNERNDMRVINTEGFAAYIDMYAEIFSLEEIWDMKYNVDSFPLLDGTIVTPDMLGRFDRCCMRDQQLFATLPTGERRAFSSNILIDAKLRRFYTYWSYKEAYIKLDGEALLAKWIAELEFRNVRAPRAGVVARCSMHGVWGERLGDTEVWLKGRRLKDVGVEIVAFEEDYMVGVAVKPRQGLGEEVLDVEMLALEEVMESARAAAAEGK</sequence>
<dbReference type="EMBL" id="ML977569">
    <property type="protein sequence ID" value="KAF2004100.1"/>
    <property type="molecule type" value="Genomic_DNA"/>
</dbReference>
<evidence type="ECO:0000313" key="6">
    <source>
        <dbReference type="Proteomes" id="UP000799779"/>
    </source>
</evidence>
<evidence type="ECO:0000256" key="2">
    <source>
        <dbReference type="ARBA" id="ARBA00022679"/>
    </source>
</evidence>
<feature type="region of interest" description="Disordered" evidence="3">
    <location>
        <begin position="129"/>
        <end position="158"/>
    </location>
</feature>
<evidence type="ECO:0000313" key="5">
    <source>
        <dbReference type="EMBL" id="KAF2004100.1"/>
    </source>
</evidence>
<accession>A0A6A5WQE5</accession>
<evidence type="ECO:0000259" key="4">
    <source>
        <dbReference type="Pfam" id="PF22624"/>
    </source>
</evidence>
<dbReference type="GO" id="GO:0000287">
    <property type="term" value="F:magnesium ion binding"/>
    <property type="evidence" value="ECO:0007669"/>
    <property type="project" value="InterPro"/>
</dbReference>
<dbReference type="Proteomes" id="UP000799779">
    <property type="component" value="Unassembled WGS sequence"/>
</dbReference>
<dbReference type="GO" id="GO:0005829">
    <property type="term" value="C:cytosol"/>
    <property type="evidence" value="ECO:0007669"/>
    <property type="project" value="TreeGrafter"/>
</dbReference>
<organism evidence="5 6">
    <name type="scientific">Amniculicola lignicola CBS 123094</name>
    <dbReference type="NCBI Taxonomy" id="1392246"/>
    <lineage>
        <taxon>Eukaryota</taxon>
        <taxon>Fungi</taxon>
        <taxon>Dikarya</taxon>
        <taxon>Ascomycota</taxon>
        <taxon>Pezizomycotina</taxon>
        <taxon>Dothideomycetes</taxon>
        <taxon>Pleosporomycetidae</taxon>
        <taxon>Pleosporales</taxon>
        <taxon>Amniculicolaceae</taxon>
        <taxon>Amniculicola</taxon>
    </lineage>
</organism>
<name>A0A6A5WQE5_9PLEO</name>
<proteinExistence type="predicted"/>
<feature type="domain" description="4'-phosphopantetheinyl transferase N-terminal" evidence="4">
    <location>
        <begin position="35"/>
        <end position="123"/>
    </location>
</feature>
<reference evidence="5" key="1">
    <citation type="journal article" date="2020" name="Stud. Mycol.">
        <title>101 Dothideomycetes genomes: a test case for predicting lifestyles and emergence of pathogens.</title>
        <authorList>
            <person name="Haridas S."/>
            <person name="Albert R."/>
            <person name="Binder M."/>
            <person name="Bloem J."/>
            <person name="Labutti K."/>
            <person name="Salamov A."/>
            <person name="Andreopoulos B."/>
            <person name="Baker S."/>
            <person name="Barry K."/>
            <person name="Bills G."/>
            <person name="Bluhm B."/>
            <person name="Cannon C."/>
            <person name="Castanera R."/>
            <person name="Culley D."/>
            <person name="Daum C."/>
            <person name="Ezra D."/>
            <person name="Gonzalez J."/>
            <person name="Henrissat B."/>
            <person name="Kuo A."/>
            <person name="Liang C."/>
            <person name="Lipzen A."/>
            <person name="Lutzoni F."/>
            <person name="Magnuson J."/>
            <person name="Mondo S."/>
            <person name="Nolan M."/>
            <person name="Ohm R."/>
            <person name="Pangilinan J."/>
            <person name="Park H.-J."/>
            <person name="Ramirez L."/>
            <person name="Alfaro M."/>
            <person name="Sun H."/>
            <person name="Tritt A."/>
            <person name="Yoshinaga Y."/>
            <person name="Zwiers L.-H."/>
            <person name="Turgeon B."/>
            <person name="Goodwin S."/>
            <person name="Spatafora J."/>
            <person name="Crous P."/>
            <person name="Grigoriev I."/>
        </authorList>
    </citation>
    <scope>NUCLEOTIDE SEQUENCE</scope>
    <source>
        <strain evidence="5">CBS 123094</strain>
    </source>
</reference>
<dbReference type="GO" id="GO:0019878">
    <property type="term" value="P:lysine biosynthetic process via aminoadipic acid"/>
    <property type="evidence" value="ECO:0007669"/>
    <property type="project" value="TreeGrafter"/>
</dbReference>
<dbReference type="EC" id="2.7.8.7" evidence="1"/>
<dbReference type="SUPFAM" id="SSF56214">
    <property type="entry name" value="4'-phosphopantetheinyl transferase"/>
    <property type="match status" value="2"/>
</dbReference>
<dbReference type="OrthoDB" id="26719at2759"/>
<gene>
    <name evidence="5" type="ORF">P154DRAFT_427807</name>
</gene>
<dbReference type="GO" id="GO:0008897">
    <property type="term" value="F:holo-[acyl-carrier-protein] synthase activity"/>
    <property type="evidence" value="ECO:0007669"/>
    <property type="project" value="UniProtKB-EC"/>
</dbReference>
<dbReference type="PANTHER" id="PTHR12215">
    <property type="entry name" value="PHOSPHOPANTETHEINE TRANSFERASE"/>
    <property type="match status" value="1"/>
</dbReference>
<dbReference type="Gene3D" id="3.90.470.20">
    <property type="entry name" value="4'-phosphopantetheinyl transferase domain"/>
    <property type="match status" value="2"/>
</dbReference>
<keyword evidence="6" id="KW-1185">Reference proteome</keyword>